<gene>
    <name evidence="2" type="ORF">CNYM01_07605</name>
</gene>
<protein>
    <submittedName>
        <fullName evidence="2">Uncharacterized protein</fullName>
    </submittedName>
</protein>
<organism evidence="2 3">
    <name type="scientific">Colletotrichum nymphaeae SA-01</name>
    <dbReference type="NCBI Taxonomy" id="1460502"/>
    <lineage>
        <taxon>Eukaryota</taxon>
        <taxon>Fungi</taxon>
        <taxon>Dikarya</taxon>
        <taxon>Ascomycota</taxon>
        <taxon>Pezizomycotina</taxon>
        <taxon>Sordariomycetes</taxon>
        <taxon>Hypocreomycetidae</taxon>
        <taxon>Glomerellales</taxon>
        <taxon>Glomerellaceae</taxon>
        <taxon>Colletotrichum</taxon>
        <taxon>Colletotrichum acutatum species complex</taxon>
    </lineage>
</organism>
<dbReference type="InterPro" id="IPR022085">
    <property type="entry name" value="OpdG"/>
</dbReference>
<dbReference type="AlphaFoldDB" id="A0A135TNI0"/>
<evidence type="ECO:0000256" key="1">
    <source>
        <dbReference type="SAM" id="MobiDB-lite"/>
    </source>
</evidence>
<dbReference type="PANTHER" id="PTHR38797">
    <property type="entry name" value="NUCLEAR PORE COMPLEX PROTEIN NUP85-RELATED"/>
    <property type="match status" value="1"/>
</dbReference>
<dbReference type="EMBL" id="JEMN01001068">
    <property type="protein sequence ID" value="KXH49612.1"/>
    <property type="molecule type" value="Genomic_DNA"/>
</dbReference>
<evidence type="ECO:0000313" key="3">
    <source>
        <dbReference type="Proteomes" id="UP000070054"/>
    </source>
</evidence>
<accession>A0A135TNI0</accession>
<sequence>MSSSTHLISAIPNTASFLAEARTGFTADLASPPSTLKERQELLTSIQSFAFQFLKAAAHASHSHQAFAQTDHGPSGERDESNHHAVEANAHPDTETDDLAQQGLAVLWGMFTSTAQVIDADDAFQDRLVGLLAWTREFDGLYRRLHGVVVGGADAGGVGGGWESHGFAQSLQLAWEQLFTDLPRNTSIAQRSRNLAAFSARVLAMGLCGECVAGTAFWVFERALGGNEERDEIVLRELVPAVVVWLKHASHALLARCCSSPAAGGLDTITDTATDPISRADAPSTDQTTAETQYGEFSMSQWLRWRRRLQKLSHDADADVARLAKKGFMSMIFCGRDLGVDVEGEARFAERLQEVMYRELVRSGKEVVEGDEVEIEVDWVD</sequence>
<evidence type="ECO:0000313" key="2">
    <source>
        <dbReference type="EMBL" id="KXH49612.1"/>
    </source>
</evidence>
<dbReference type="InterPro" id="IPR053204">
    <property type="entry name" value="Oxopyrrolidines_Biosynth-assoc"/>
</dbReference>
<dbReference type="PANTHER" id="PTHR38797:SF4">
    <property type="entry name" value="NUCLEAR PORE COMPLEX PROTEIN NUP85"/>
    <property type="match status" value="1"/>
</dbReference>
<feature type="compositionally biased region" description="Basic and acidic residues" evidence="1">
    <location>
        <begin position="74"/>
        <end position="83"/>
    </location>
</feature>
<dbReference type="Proteomes" id="UP000070054">
    <property type="component" value="Unassembled WGS sequence"/>
</dbReference>
<proteinExistence type="predicted"/>
<name>A0A135TNI0_9PEZI</name>
<dbReference type="OrthoDB" id="5403091at2759"/>
<dbReference type="Pfam" id="PF12311">
    <property type="entry name" value="DUF3632"/>
    <property type="match status" value="1"/>
</dbReference>
<reference evidence="2 3" key="1">
    <citation type="submission" date="2014-02" db="EMBL/GenBank/DDBJ databases">
        <title>The genome sequence of Colletotrichum nymphaeae SA-01.</title>
        <authorList>
            <person name="Baroncelli R."/>
            <person name="Thon M.R."/>
        </authorList>
    </citation>
    <scope>NUCLEOTIDE SEQUENCE [LARGE SCALE GENOMIC DNA]</scope>
    <source>
        <strain evidence="2 3">SA-01</strain>
    </source>
</reference>
<keyword evidence="3" id="KW-1185">Reference proteome</keyword>
<comment type="caution">
    <text evidence="2">The sequence shown here is derived from an EMBL/GenBank/DDBJ whole genome shotgun (WGS) entry which is preliminary data.</text>
</comment>
<feature type="region of interest" description="Disordered" evidence="1">
    <location>
        <begin position="64"/>
        <end position="83"/>
    </location>
</feature>